<name>A0A1G7E2S4_9BACL</name>
<protein>
    <submittedName>
        <fullName evidence="1">Uncharacterized protein</fullName>
    </submittedName>
</protein>
<dbReference type="Proteomes" id="UP000198823">
    <property type="component" value="Unassembled WGS sequence"/>
</dbReference>
<evidence type="ECO:0000313" key="2">
    <source>
        <dbReference type="Proteomes" id="UP000198823"/>
    </source>
</evidence>
<accession>A0A1G7E2S4</accession>
<sequence length="95" mass="10929">MNKVFFNFLGNEPFTQVHFLNRKKERRGAGIASSLLSYLSNFRSNSCKVSHSRPITDSILARRTVKPEMKPPDLLREFLHRTAQHPFQNKIGNGT</sequence>
<reference evidence="1 2" key="1">
    <citation type="submission" date="2016-10" db="EMBL/GenBank/DDBJ databases">
        <authorList>
            <person name="de Groot N.N."/>
        </authorList>
    </citation>
    <scope>NUCLEOTIDE SEQUENCE [LARGE SCALE GENOMIC DNA]</scope>
    <source>
        <strain evidence="1 2">CGMCC 1.6762</strain>
    </source>
</reference>
<dbReference type="EMBL" id="FNAR01000012">
    <property type="protein sequence ID" value="SDE58008.1"/>
    <property type="molecule type" value="Genomic_DNA"/>
</dbReference>
<dbReference type="AlphaFoldDB" id="A0A1G7E2S4"/>
<dbReference type="STRING" id="426756.SAMN04488126_11240"/>
<evidence type="ECO:0000313" key="1">
    <source>
        <dbReference type="EMBL" id="SDE58008.1"/>
    </source>
</evidence>
<gene>
    <name evidence="1" type="ORF">SAMN04488126_11240</name>
</gene>
<proteinExistence type="predicted"/>
<organism evidence="1 2">
    <name type="scientific">Bhargavaea beijingensis</name>
    <dbReference type="NCBI Taxonomy" id="426756"/>
    <lineage>
        <taxon>Bacteria</taxon>
        <taxon>Bacillati</taxon>
        <taxon>Bacillota</taxon>
        <taxon>Bacilli</taxon>
        <taxon>Bacillales</taxon>
        <taxon>Caryophanaceae</taxon>
        <taxon>Bhargavaea</taxon>
    </lineage>
</organism>